<name>A0AAU9WBQ7_9CNID</name>
<dbReference type="AlphaFoldDB" id="A0AAU9WBQ7"/>
<protein>
    <recommendedName>
        <fullName evidence="3">Nuclease HARBI1</fullName>
    </recommendedName>
</protein>
<dbReference type="InterPro" id="IPR026103">
    <property type="entry name" value="HARBI1_animal"/>
</dbReference>
<proteinExistence type="predicted"/>
<dbReference type="Proteomes" id="UP001159428">
    <property type="component" value="Unassembled WGS sequence"/>
</dbReference>
<gene>
    <name evidence="1" type="ORF">PMEA_00001462</name>
</gene>
<organism evidence="1 2">
    <name type="scientific">Pocillopora meandrina</name>
    <dbReference type="NCBI Taxonomy" id="46732"/>
    <lineage>
        <taxon>Eukaryota</taxon>
        <taxon>Metazoa</taxon>
        <taxon>Cnidaria</taxon>
        <taxon>Anthozoa</taxon>
        <taxon>Hexacorallia</taxon>
        <taxon>Scleractinia</taxon>
        <taxon>Astrocoeniina</taxon>
        <taxon>Pocilloporidae</taxon>
        <taxon>Pocillopora</taxon>
    </lineage>
</organism>
<evidence type="ECO:0008006" key="3">
    <source>
        <dbReference type="Google" id="ProtNLM"/>
    </source>
</evidence>
<keyword evidence="2" id="KW-1185">Reference proteome</keyword>
<accession>A0AAU9WBQ7</accession>
<reference evidence="1 2" key="1">
    <citation type="submission" date="2022-05" db="EMBL/GenBank/DDBJ databases">
        <authorList>
            <consortium name="Genoscope - CEA"/>
            <person name="William W."/>
        </authorList>
    </citation>
    <scope>NUCLEOTIDE SEQUENCE [LARGE SCALE GENOMIC DNA]</scope>
</reference>
<evidence type="ECO:0000313" key="2">
    <source>
        <dbReference type="Proteomes" id="UP001159428"/>
    </source>
</evidence>
<evidence type="ECO:0000313" key="1">
    <source>
        <dbReference type="EMBL" id="CAH3106332.1"/>
    </source>
</evidence>
<sequence length="156" mass="18293">RKRKQREFRSIGFTIDGYTDEELRARYRFGKESIEYITDLLADNLRRKTNRNHPLSALQQVLIALRFYASGSFLQVVGDTVGVDKSTVSRVVANVSLALVARQQEYVKWPRQQQRAGQFKNCLLPARTISLRDRMRRWHAYPNPSAQQEREQLREP</sequence>
<dbReference type="PRINTS" id="PR02086">
    <property type="entry name" value="PUTNUCHARBI1"/>
</dbReference>
<dbReference type="EMBL" id="CALNXJ010000010">
    <property type="protein sequence ID" value="CAH3106332.1"/>
    <property type="molecule type" value="Genomic_DNA"/>
</dbReference>
<comment type="caution">
    <text evidence="1">The sequence shown here is derived from an EMBL/GenBank/DDBJ whole genome shotgun (WGS) entry which is preliminary data.</text>
</comment>
<feature type="non-terminal residue" evidence="1">
    <location>
        <position position="1"/>
    </location>
</feature>